<dbReference type="Pfam" id="PF00732">
    <property type="entry name" value="GMC_oxred_N"/>
    <property type="match status" value="1"/>
</dbReference>
<dbReference type="InterPro" id="IPR006076">
    <property type="entry name" value="FAD-dep_OxRdtase"/>
</dbReference>
<reference evidence="9 10" key="1">
    <citation type="submission" date="2023-03" db="EMBL/GenBank/DDBJ databases">
        <title>Roseibium porphyridii sp. nov. and Roseibium rhodosorbium sp. nov. isolated from marine algae, Porphyridium cruentum and Rhodosorus marinus, respectively.</title>
        <authorList>
            <person name="Lee M.W."/>
            <person name="Choi B.J."/>
            <person name="Lee J.K."/>
            <person name="Choi D.G."/>
            <person name="Baek J.H."/>
            <person name="Bayburt H."/>
            <person name="Kim J.M."/>
            <person name="Han D.M."/>
            <person name="Kim K.H."/>
            <person name="Jeon C.O."/>
        </authorList>
    </citation>
    <scope>NUCLEOTIDE SEQUENCE [LARGE SCALE GENOMIC DNA]</scope>
    <source>
        <strain evidence="9 10">KMA01</strain>
    </source>
</reference>
<evidence type="ECO:0000256" key="4">
    <source>
        <dbReference type="ARBA" id="ARBA00022827"/>
    </source>
</evidence>
<dbReference type="EMBL" id="CP120863">
    <property type="protein sequence ID" value="WFE91480.1"/>
    <property type="molecule type" value="Genomic_DNA"/>
</dbReference>
<evidence type="ECO:0000256" key="3">
    <source>
        <dbReference type="ARBA" id="ARBA00022630"/>
    </source>
</evidence>
<evidence type="ECO:0000259" key="8">
    <source>
        <dbReference type="Pfam" id="PF05199"/>
    </source>
</evidence>
<evidence type="ECO:0000256" key="2">
    <source>
        <dbReference type="ARBA" id="ARBA00010790"/>
    </source>
</evidence>
<dbReference type="PANTHER" id="PTHR42784:SF1">
    <property type="entry name" value="PYRANOSE 2-OXIDASE"/>
    <property type="match status" value="1"/>
</dbReference>
<comment type="similarity">
    <text evidence="2">Belongs to the GMC oxidoreductase family.</text>
</comment>
<feature type="domain" description="Glucose-methanol-choline oxidoreductase N-terminal" evidence="6">
    <location>
        <begin position="205"/>
        <end position="272"/>
    </location>
</feature>
<comment type="cofactor">
    <cofactor evidence="1">
        <name>FAD</name>
        <dbReference type="ChEBI" id="CHEBI:57692"/>
    </cofactor>
</comment>
<dbReference type="Pfam" id="PF01266">
    <property type="entry name" value="DAO"/>
    <property type="match status" value="1"/>
</dbReference>
<evidence type="ECO:0000259" key="7">
    <source>
        <dbReference type="Pfam" id="PF01266"/>
    </source>
</evidence>
<proteinExistence type="inferred from homology"/>
<dbReference type="InterPro" id="IPR000172">
    <property type="entry name" value="GMC_OxRdtase_N"/>
</dbReference>
<dbReference type="PROSITE" id="PS51257">
    <property type="entry name" value="PROKAR_LIPOPROTEIN"/>
    <property type="match status" value="1"/>
</dbReference>
<keyword evidence="3" id="KW-0285">Flavoprotein</keyword>
<keyword evidence="5" id="KW-0560">Oxidoreductase</keyword>
<feature type="domain" description="Glucose-methanol-choline oxidoreductase C-terminal" evidence="8">
    <location>
        <begin position="355"/>
        <end position="454"/>
    </location>
</feature>
<evidence type="ECO:0000256" key="5">
    <source>
        <dbReference type="ARBA" id="ARBA00023002"/>
    </source>
</evidence>
<sequence length="465" mass="49983">MRILDLPNQTTDTQADVVIVGSGPIGVSCAIRFARKGLSVAVLEQGEAVTEPPGFHLRNKPKFQQDPDAFFGAVDPFLQPIMALDQDAVLPGIADTAAIGGQGVLWTNNCPRASVFERFDALSDAQWNDYYSEAETALQVTIDAATGSRVGANIKERLLPGLREEGRTLQSLPFSGHRAGGGGLHFAGTADLLTAVDREVLERIRIYAPALAQKLLTKNGKVTGVAVRTGDASDRVLSAGIILIAGGALGTPRLLHKSGIRPDALGRGFSFHALHFAQLVLSPELASTPARDDVPPRYWVAPTENAPWHIQVLRDTCPLPVVEEVDNPNRLLEFQAFLPVEFNEGNSLSFHDDGNVSVTYSYSKDDRKQMQRLEEDIRHLGEKLGPWRKGGEPVWVPAGTSHLVGTCRMDCEGASGVTDRNAKVHGFDNLYLAGAGLIPAPVAVNPTLTALALAFRACDHALQSS</sequence>
<gene>
    <name evidence="9" type="ORF">K1718_09005</name>
</gene>
<keyword evidence="10" id="KW-1185">Reference proteome</keyword>
<organism evidence="9 10">
    <name type="scientific">Roseibium porphyridii</name>
    <dbReference type="NCBI Taxonomy" id="2866279"/>
    <lineage>
        <taxon>Bacteria</taxon>
        <taxon>Pseudomonadati</taxon>
        <taxon>Pseudomonadota</taxon>
        <taxon>Alphaproteobacteria</taxon>
        <taxon>Hyphomicrobiales</taxon>
        <taxon>Stappiaceae</taxon>
        <taxon>Roseibium</taxon>
    </lineage>
</organism>
<dbReference type="Gene3D" id="3.50.50.60">
    <property type="entry name" value="FAD/NAD(P)-binding domain"/>
    <property type="match status" value="2"/>
</dbReference>
<dbReference type="InterPro" id="IPR036188">
    <property type="entry name" value="FAD/NAD-bd_sf"/>
</dbReference>
<dbReference type="InterPro" id="IPR051473">
    <property type="entry name" value="P2Ox-like"/>
</dbReference>
<dbReference type="Proteomes" id="UP001209803">
    <property type="component" value="Chromosome"/>
</dbReference>
<name>A0ABY8F7K8_9HYPH</name>
<dbReference type="SUPFAM" id="SSF51905">
    <property type="entry name" value="FAD/NAD(P)-binding domain"/>
    <property type="match status" value="1"/>
</dbReference>
<keyword evidence="4" id="KW-0274">FAD</keyword>
<protein>
    <submittedName>
        <fullName evidence="9">GMC oxidoreductase</fullName>
    </submittedName>
</protein>
<dbReference type="PANTHER" id="PTHR42784">
    <property type="entry name" value="PYRANOSE 2-OXIDASE"/>
    <property type="match status" value="1"/>
</dbReference>
<evidence type="ECO:0000313" key="9">
    <source>
        <dbReference type="EMBL" id="WFE91480.1"/>
    </source>
</evidence>
<feature type="domain" description="FAD dependent oxidoreductase" evidence="7">
    <location>
        <begin position="16"/>
        <end position="47"/>
    </location>
</feature>
<dbReference type="PRINTS" id="PR00411">
    <property type="entry name" value="PNDRDTASEI"/>
</dbReference>
<accession>A0ABY8F7K8</accession>
<dbReference type="SUPFAM" id="SSF54373">
    <property type="entry name" value="FAD-linked reductases, C-terminal domain"/>
    <property type="match status" value="1"/>
</dbReference>
<dbReference type="InterPro" id="IPR007867">
    <property type="entry name" value="GMC_OxRtase_C"/>
</dbReference>
<evidence type="ECO:0000256" key="1">
    <source>
        <dbReference type="ARBA" id="ARBA00001974"/>
    </source>
</evidence>
<dbReference type="RefSeq" id="WP_152500612.1">
    <property type="nucleotide sequence ID" value="NZ_CP120863.1"/>
</dbReference>
<evidence type="ECO:0000259" key="6">
    <source>
        <dbReference type="Pfam" id="PF00732"/>
    </source>
</evidence>
<evidence type="ECO:0000313" key="10">
    <source>
        <dbReference type="Proteomes" id="UP001209803"/>
    </source>
</evidence>
<dbReference type="Pfam" id="PF05199">
    <property type="entry name" value="GMC_oxred_C"/>
    <property type="match status" value="1"/>
</dbReference>